<evidence type="ECO:0000256" key="2">
    <source>
        <dbReference type="SAM" id="SignalP"/>
    </source>
</evidence>
<feature type="compositionally biased region" description="Polar residues" evidence="1">
    <location>
        <begin position="227"/>
        <end position="247"/>
    </location>
</feature>
<feature type="region of interest" description="Disordered" evidence="1">
    <location>
        <begin position="216"/>
        <end position="247"/>
    </location>
</feature>
<organism evidence="3 4">
    <name type="scientific">Puccinia striiformis f. sp. tritici PST-78</name>
    <dbReference type="NCBI Taxonomy" id="1165861"/>
    <lineage>
        <taxon>Eukaryota</taxon>
        <taxon>Fungi</taxon>
        <taxon>Dikarya</taxon>
        <taxon>Basidiomycota</taxon>
        <taxon>Pucciniomycotina</taxon>
        <taxon>Pucciniomycetes</taxon>
        <taxon>Pucciniales</taxon>
        <taxon>Pucciniaceae</taxon>
        <taxon>Puccinia</taxon>
    </lineage>
</organism>
<dbReference type="OrthoDB" id="10621270at2759"/>
<name>A0A0L0V8M8_9BASI</name>
<keyword evidence="4" id="KW-1185">Reference proteome</keyword>
<evidence type="ECO:0008006" key="5">
    <source>
        <dbReference type="Google" id="ProtNLM"/>
    </source>
</evidence>
<evidence type="ECO:0000256" key="1">
    <source>
        <dbReference type="SAM" id="MobiDB-lite"/>
    </source>
</evidence>
<accession>A0A0L0V8M8</accession>
<protein>
    <recommendedName>
        <fullName evidence="5">HECT domain-containing protein</fullName>
    </recommendedName>
</protein>
<dbReference type="Proteomes" id="UP000054564">
    <property type="component" value="Unassembled WGS sequence"/>
</dbReference>
<evidence type="ECO:0000313" key="3">
    <source>
        <dbReference type="EMBL" id="KNE95640.1"/>
    </source>
</evidence>
<keyword evidence="2" id="KW-0732">Signal</keyword>
<dbReference type="EMBL" id="AJIL01000093">
    <property type="protein sequence ID" value="KNE95640.1"/>
    <property type="molecule type" value="Genomic_DNA"/>
</dbReference>
<dbReference type="AlphaFoldDB" id="A0A0L0V8M8"/>
<feature type="signal peptide" evidence="2">
    <location>
        <begin position="1"/>
        <end position="23"/>
    </location>
</feature>
<reference evidence="4" key="1">
    <citation type="submission" date="2014-03" db="EMBL/GenBank/DDBJ databases">
        <title>The Genome Sequence of Puccinia striiformis f. sp. tritici PST-78.</title>
        <authorList>
            <consortium name="The Broad Institute Genome Sequencing Platform"/>
            <person name="Cuomo C."/>
            <person name="Hulbert S."/>
            <person name="Chen X."/>
            <person name="Walker B."/>
            <person name="Young S.K."/>
            <person name="Zeng Q."/>
            <person name="Gargeya S."/>
            <person name="Fitzgerald M."/>
            <person name="Haas B."/>
            <person name="Abouelleil A."/>
            <person name="Alvarado L."/>
            <person name="Arachchi H.M."/>
            <person name="Berlin A.M."/>
            <person name="Chapman S.B."/>
            <person name="Goldberg J."/>
            <person name="Griggs A."/>
            <person name="Gujja S."/>
            <person name="Hansen M."/>
            <person name="Howarth C."/>
            <person name="Imamovic A."/>
            <person name="Larimer J."/>
            <person name="McCowan C."/>
            <person name="Montmayeur A."/>
            <person name="Murphy C."/>
            <person name="Neiman D."/>
            <person name="Pearson M."/>
            <person name="Priest M."/>
            <person name="Roberts A."/>
            <person name="Saif S."/>
            <person name="Shea T."/>
            <person name="Sisk P."/>
            <person name="Sykes S."/>
            <person name="Wortman J."/>
            <person name="Nusbaum C."/>
            <person name="Birren B."/>
        </authorList>
    </citation>
    <scope>NUCLEOTIDE SEQUENCE [LARGE SCALE GENOMIC DNA]</scope>
    <source>
        <strain evidence="4">race PST-78</strain>
    </source>
</reference>
<comment type="caution">
    <text evidence="3">The sequence shown here is derived from an EMBL/GenBank/DDBJ whole genome shotgun (WGS) entry which is preliminary data.</text>
</comment>
<gene>
    <name evidence="3" type="ORF">PSTG_11005</name>
</gene>
<proteinExistence type="predicted"/>
<feature type="chain" id="PRO_5005549983" description="HECT domain-containing protein" evidence="2">
    <location>
        <begin position="24"/>
        <end position="788"/>
    </location>
</feature>
<evidence type="ECO:0000313" key="4">
    <source>
        <dbReference type="Proteomes" id="UP000054564"/>
    </source>
</evidence>
<sequence>MYSNFSFLWRSACCYLTCGIALAYPSLPGSGVEGLIGFEHESGEGDLFEVYNRGKLLNRNRPPELEPAPSHLLVEAHGTDVGGYHSYQGVPIHTLMPFPDGRKRQKVGSGAYDGTMPPGVQDGVQVCMGNVGVYPEGFPWETRKNPNHGRLVFEKEDTNVPLLNPIVEGASSPEAYWLSRVNVELSGTDPKVRIRTDQLAFNTFSDLGVVVAAGDQRKEKHHAKTQHVPQSPDPSTGESYFPQESSQDVTFTEIAHEAHPKDVDRSPKAKKQVEGRVNLPQMVSESEEKVDEYLSKIHLPRRRIAMSDQFLKGFTEQFRRKLGEVFKLNSKGNSINAGLKGGSTLRISQNKTIELYLIRVFNNHQARTTPQDAHVLQGKEMIFCMLVRLIEWLLLINKVVLTNIIGKDMSYSDEYTYHKRLVDWLFHQAFNPGGSILPVLGATKTIQGKDFGPVQIILSIYLSESLKSNKAFGTSNDIIRFYYENIHLIDLKGIRNLDENKILEKSLKRLIYQAIVSGLVIDNPIFRIESAPSQFGNLKIPPLNHFPKSMRPQDNRIRYKVKLNKQEEDIINHLDKFLTGCYLNHNAQNLEAEEIPVSLRKLVYDAEQDLSEGEALITMSKKSAFGQPGLLPQMNRLIVYLKACHIGLEEMFRKNQRYKEVLNNHKLFYEWFHDLLFKKEENMLPIFGNFVVKDRNYFKNPPRSSDYSEMKILLINYFGGLLQNEEIIRLALSLIGYFNWFKDQDSPVSSLSSQDENHYWNTVIGILKGKFKNNGCHSLKSFFQETNI</sequence>